<keyword evidence="2" id="KW-0805">Transcription regulation</keyword>
<dbReference type="InterPro" id="IPR013324">
    <property type="entry name" value="RNA_pol_sigma_r3/r4-like"/>
</dbReference>
<dbReference type="Gene3D" id="1.10.1740.10">
    <property type="match status" value="1"/>
</dbReference>
<keyword evidence="5" id="KW-0804">Transcription</keyword>
<evidence type="ECO:0000256" key="3">
    <source>
        <dbReference type="ARBA" id="ARBA00023082"/>
    </source>
</evidence>
<dbReference type="PANTHER" id="PTHR43133">
    <property type="entry name" value="RNA POLYMERASE ECF-TYPE SIGMA FACTO"/>
    <property type="match status" value="1"/>
</dbReference>
<evidence type="ECO:0000256" key="2">
    <source>
        <dbReference type="ARBA" id="ARBA00023015"/>
    </source>
</evidence>
<dbReference type="PANTHER" id="PTHR43133:SF8">
    <property type="entry name" value="RNA POLYMERASE SIGMA FACTOR HI_1459-RELATED"/>
    <property type="match status" value="1"/>
</dbReference>
<dbReference type="InterPro" id="IPR014284">
    <property type="entry name" value="RNA_pol_sigma-70_dom"/>
</dbReference>
<name>A0ABS2F1W6_9ACTN</name>
<feature type="domain" description="RNA polymerase sigma-70 region 2" evidence="6">
    <location>
        <begin position="14"/>
        <end position="79"/>
    </location>
</feature>
<dbReference type="SUPFAM" id="SSF88946">
    <property type="entry name" value="Sigma2 domain of RNA polymerase sigma factors"/>
    <property type="match status" value="1"/>
</dbReference>
<evidence type="ECO:0000313" key="9">
    <source>
        <dbReference type="Proteomes" id="UP000712527"/>
    </source>
</evidence>
<keyword evidence="9" id="KW-1185">Reference proteome</keyword>
<dbReference type="InterPro" id="IPR007627">
    <property type="entry name" value="RNA_pol_sigma70_r2"/>
</dbReference>
<dbReference type="Pfam" id="PF04542">
    <property type="entry name" value="Sigma70_r2"/>
    <property type="match status" value="1"/>
</dbReference>
<proteinExistence type="inferred from homology"/>
<reference evidence="8 9" key="1">
    <citation type="journal article" date="2021" name="Sci. Rep.">
        <title>The distribution of antibiotic resistance genes in chicken gut microbiota commensals.</title>
        <authorList>
            <person name="Juricova H."/>
            <person name="Matiasovicova J."/>
            <person name="Kubasova T."/>
            <person name="Cejkova D."/>
            <person name="Rychlik I."/>
        </authorList>
    </citation>
    <scope>NUCLEOTIDE SEQUENCE [LARGE SCALE GENOMIC DNA]</scope>
    <source>
        <strain evidence="8 9">An794</strain>
    </source>
</reference>
<dbReference type="InterPro" id="IPR013325">
    <property type="entry name" value="RNA_pol_sigma_r2"/>
</dbReference>
<evidence type="ECO:0000313" key="8">
    <source>
        <dbReference type="EMBL" id="MBM6774544.1"/>
    </source>
</evidence>
<dbReference type="NCBIfam" id="TIGR02937">
    <property type="entry name" value="sigma70-ECF"/>
    <property type="match status" value="1"/>
</dbReference>
<keyword evidence="3" id="KW-0731">Sigma factor</keyword>
<dbReference type="InterPro" id="IPR039425">
    <property type="entry name" value="RNA_pol_sigma-70-like"/>
</dbReference>
<evidence type="ECO:0000259" key="6">
    <source>
        <dbReference type="Pfam" id="PF04542"/>
    </source>
</evidence>
<dbReference type="EMBL" id="JACSNQ010000004">
    <property type="protein sequence ID" value="MBM6774544.1"/>
    <property type="molecule type" value="Genomic_DNA"/>
</dbReference>
<dbReference type="InterPro" id="IPR007630">
    <property type="entry name" value="RNA_pol_sigma70_r4"/>
</dbReference>
<dbReference type="Proteomes" id="UP000712527">
    <property type="component" value="Unassembled WGS sequence"/>
</dbReference>
<sequence>MGERNGRAEEAERLVGEHYADVLRYCRRHAPAGLAEDAAQETFLRFVRARSRYRERGRARAYLVTIARNVCADMARDRASSWADLPEALPGGGDPGEADDRRDLASALARLPRAQREALELRYGEGLTVGEVGAALGMSRFAAARALSSALDALRADLDVSTDEWGGTR</sequence>
<evidence type="ECO:0000256" key="4">
    <source>
        <dbReference type="ARBA" id="ARBA00023125"/>
    </source>
</evidence>
<dbReference type="CDD" id="cd06171">
    <property type="entry name" value="Sigma70_r4"/>
    <property type="match status" value="1"/>
</dbReference>
<comment type="similarity">
    <text evidence="1">Belongs to the sigma-70 factor family. ECF subfamily.</text>
</comment>
<evidence type="ECO:0000259" key="7">
    <source>
        <dbReference type="Pfam" id="PF04545"/>
    </source>
</evidence>
<dbReference type="RefSeq" id="WP_204792905.1">
    <property type="nucleotide sequence ID" value="NZ_JACSNQ010000004.1"/>
</dbReference>
<gene>
    <name evidence="8" type="ORF">H9X80_03155</name>
</gene>
<dbReference type="Gene3D" id="1.10.10.10">
    <property type="entry name" value="Winged helix-like DNA-binding domain superfamily/Winged helix DNA-binding domain"/>
    <property type="match status" value="1"/>
</dbReference>
<accession>A0ABS2F1W6</accession>
<comment type="caution">
    <text evidence="8">The sequence shown here is derived from an EMBL/GenBank/DDBJ whole genome shotgun (WGS) entry which is preliminary data.</text>
</comment>
<dbReference type="SUPFAM" id="SSF88659">
    <property type="entry name" value="Sigma3 and sigma4 domains of RNA polymerase sigma factors"/>
    <property type="match status" value="1"/>
</dbReference>
<organism evidence="8 9">
    <name type="scientific">Olsenella profusa</name>
    <dbReference type="NCBI Taxonomy" id="138595"/>
    <lineage>
        <taxon>Bacteria</taxon>
        <taxon>Bacillati</taxon>
        <taxon>Actinomycetota</taxon>
        <taxon>Coriobacteriia</taxon>
        <taxon>Coriobacteriales</taxon>
        <taxon>Atopobiaceae</taxon>
        <taxon>Olsenella</taxon>
    </lineage>
</organism>
<protein>
    <submittedName>
        <fullName evidence="8">Sigma-70 family RNA polymerase sigma factor</fullName>
    </submittedName>
</protein>
<dbReference type="Pfam" id="PF04545">
    <property type="entry name" value="Sigma70_r4"/>
    <property type="match status" value="1"/>
</dbReference>
<evidence type="ECO:0000256" key="5">
    <source>
        <dbReference type="ARBA" id="ARBA00023163"/>
    </source>
</evidence>
<keyword evidence="4" id="KW-0238">DNA-binding</keyword>
<dbReference type="InterPro" id="IPR036388">
    <property type="entry name" value="WH-like_DNA-bd_sf"/>
</dbReference>
<feature type="domain" description="RNA polymerase sigma-70 region 4" evidence="7">
    <location>
        <begin position="107"/>
        <end position="156"/>
    </location>
</feature>
<evidence type="ECO:0000256" key="1">
    <source>
        <dbReference type="ARBA" id="ARBA00010641"/>
    </source>
</evidence>